<gene>
    <name evidence="1" type="ORF">FGU65_12430</name>
</gene>
<accession>A0ABT8MCR2</accession>
<keyword evidence="2" id="KW-1185">Reference proteome</keyword>
<comment type="caution">
    <text evidence="1">The sequence shown here is derived from an EMBL/GenBank/DDBJ whole genome shotgun (WGS) entry which is preliminary data.</text>
</comment>
<dbReference type="EMBL" id="VCYH01000009">
    <property type="protein sequence ID" value="MDN7025681.1"/>
    <property type="molecule type" value="Genomic_DNA"/>
</dbReference>
<dbReference type="Proteomes" id="UP001168338">
    <property type="component" value="Unassembled WGS sequence"/>
</dbReference>
<evidence type="ECO:0008006" key="3">
    <source>
        <dbReference type="Google" id="ProtNLM"/>
    </source>
</evidence>
<evidence type="ECO:0000313" key="2">
    <source>
        <dbReference type="Proteomes" id="UP001168338"/>
    </source>
</evidence>
<reference evidence="1" key="1">
    <citation type="submission" date="2019-05" db="EMBL/GenBank/DDBJ databases">
        <title>Methanoculleus sp. FWC-SCC1, a methanogenic archaeon isolated from deep marine cold seep.</title>
        <authorList>
            <person name="Chen Y.-W."/>
            <person name="Chen S.-C."/>
            <person name="Teng N.-H."/>
            <person name="Lai M.-C."/>
        </authorList>
    </citation>
    <scope>NUCLEOTIDE SEQUENCE</scope>
    <source>
        <strain evidence="1">FWC-SCC1</strain>
    </source>
</reference>
<dbReference type="RefSeq" id="WP_301664864.1">
    <property type="nucleotide sequence ID" value="NZ_VCYH01000009.1"/>
</dbReference>
<evidence type="ECO:0000313" key="1">
    <source>
        <dbReference type="EMBL" id="MDN7025681.1"/>
    </source>
</evidence>
<name>A0ABT8MCR2_9EURY</name>
<proteinExistence type="predicted"/>
<sequence length="101" mass="11393">MPAKENDCRTAFEITKDPGFRTVHVDGAIVTLNARFGQVILTYEEPEFTTDQNGDIVTEKVQKRLVIDARMSPEAFRSLAATMTDQVKRYDERPGTRDSSP</sequence>
<protein>
    <recommendedName>
        <fullName evidence="3">DUF5611 domain-containing protein</fullName>
    </recommendedName>
</protein>
<organism evidence="1 2">
    <name type="scientific">Methanoculleus frigidifontis</name>
    <dbReference type="NCBI Taxonomy" id="2584085"/>
    <lineage>
        <taxon>Archaea</taxon>
        <taxon>Methanobacteriati</taxon>
        <taxon>Methanobacteriota</taxon>
        <taxon>Stenosarchaea group</taxon>
        <taxon>Methanomicrobia</taxon>
        <taxon>Methanomicrobiales</taxon>
        <taxon>Methanomicrobiaceae</taxon>
        <taxon>Methanoculleus</taxon>
    </lineage>
</organism>